<dbReference type="EC" id="3.4.23.-" evidence="1"/>
<keyword evidence="2" id="KW-0812">Transmembrane</keyword>
<comment type="function">
    <text evidence="1">Probable aspartic protease that is responsible for the proteolytic cleavage of the RNA polymerase sigma E factor (SigE/spoIIGB) to yield the active peptide in the mother cell during sporulation. Responds to a signal from the forespore that is triggered by the extracellular signal protein SpoIIR.</text>
</comment>
<reference evidence="3 4" key="1">
    <citation type="journal article" date="2021" name="Sci. Rep.">
        <title>The distribution of antibiotic resistance genes in chicken gut microbiota commensals.</title>
        <authorList>
            <person name="Juricova H."/>
            <person name="Matiasovicova J."/>
            <person name="Kubasova T."/>
            <person name="Cejkova D."/>
            <person name="Rychlik I."/>
        </authorList>
    </citation>
    <scope>NUCLEOTIDE SEQUENCE [LARGE SCALE GENOMIC DNA]</scope>
    <source>
        <strain evidence="3 4">An435</strain>
    </source>
</reference>
<comment type="subcellular location">
    <subcellularLocation>
        <location evidence="1">Cell membrane</location>
    </subcellularLocation>
</comment>
<feature type="transmembrane region" description="Helical" evidence="2">
    <location>
        <begin position="87"/>
        <end position="106"/>
    </location>
</feature>
<keyword evidence="1" id="KW-0064">Aspartyl protease</keyword>
<dbReference type="EMBL" id="JACJLL010000131">
    <property type="protein sequence ID" value="MBM6820582.1"/>
    <property type="molecule type" value="Genomic_DNA"/>
</dbReference>
<dbReference type="PIRSF" id="PIRSF018571">
    <property type="entry name" value="SpoIIGA"/>
    <property type="match status" value="1"/>
</dbReference>
<comment type="caution">
    <text evidence="3">The sequence shown here is derived from an EMBL/GenBank/DDBJ whole genome shotgun (WGS) entry which is preliminary data.</text>
</comment>
<sequence length="267" mass="30929">MEVYIDIYLLENIIINLFLLLLTFKLLRMDYKKRNVYLAALLGGVYGLVIFCNVKILSSVVLKILVPTIMIYISMEKRNFKFIFKSVVIFFMLAFMLSGICFSTVQMQNTYLVGQEFVIKNNSAKFIVLSVAITFIFITRIVDLLKDRAMVKNFLYDIYITEGTRTVLVKGFLDTGNELREPVTNLPCIIVENTYFNQFEIADDKKFIIKYDTINEVGEVRGFKGQNIMIRNEEANNWRKVEAIICGCERKLSKEDEFQALLSRGIV</sequence>
<feature type="transmembrane region" description="Helical" evidence="2">
    <location>
        <begin position="126"/>
        <end position="145"/>
    </location>
</feature>
<feature type="transmembrane region" description="Helical" evidence="2">
    <location>
        <begin position="6"/>
        <end position="24"/>
    </location>
</feature>
<dbReference type="Pfam" id="PF03419">
    <property type="entry name" value="Peptidase_U4"/>
    <property type="match status" value="1"/>
</dbReference>
<evidence type="ECO:0000313" key="4">
    <source>
        <dbReference type="Proteomes" id="UP000767334"/>
    </source>
</evidence>
<keyword evidence="1" id="KW-1003">Cell membrane</keyword>
<protein>
    <recommendedName>
        <fullName evidence="1">Sporulation sigma-E factor-processing peptidase</fullName>
        <ecNumber evidence="1">3.4.23.-</ecNumber>
    </recommendedName>
    <alternativeName>
        <fullName evidence="1">Membrane-associated aspartic protease</fullName>
    </alternativeName>
    <alternativeName>
        <fullName evidence="1">Stage II sporulation protein GA</fullName>
    </alternativeName>
</protein>
<accession>A0ABS2FKT8</accession>
<keyword evidence="1" id="KW-0645">Protease</keyword>
<proteinExistence type="inferred from homology"/>
<comment type="similarity">
    <text evidence="1">Belongs to the peptidase U4 family.</text>
</comment>
<keyword evidence="1" id="KW-0378">Hydrolase</keyword>
<evidence type="ECO:0000256" key="1">
    <source>
        <dbReference type="PIRNR" id="PIRNR018571"/>
    </source>
</evidence>
<organism evidence="3 4">
    <name type="scientific">Clostridium saudiense</name>
    <dbReference type="NCBI Taxonomy" id="1414720"/>
    <lineage>
        <taxon>Bacteria</taxon>
        <taxon>Bacillati</taxon>
        <taxon>Bacillota</taxon>
        <taxon>Clostridia</taxon>
        <taxon>Eubacteriales</taxon>
        <taxon>Clostridiaceae</taxon>
        <taxon>Clostridium</taxon>
    </lineage>
</organism>
<evidence type="ECO:0000313" key="3">
    <source>
        <dbReference type="EMBL" id="MBM6820582.1"/>
    </source>
</evidence>
<gene>
    <name evidence="3" type="ORF">H6A19_14800</name>
</gene>
<evidence type="ECO:0000256" key="2">
    <source>
        <dbReference type="SAM" id="Phobius"/>
    </source>
</evidence>
<keyword evidence="4" id="KW-1185">Reference proteome</keyword>
<keyword evidence="1 2" id="KW-0472">Membrane</keyword>
<keyword evidence="2" id="KW-1133">Transmembrane helix</keyword>
<keyword evidence="1" id="KW-0749">Sporulation</keyword>
<dbReference type="RefSeq" id="WP_148323261.1">
    <property type="nucleotide sequence ID" value="NZ_JACJLL010000131.1"/>
</dbReference>
<dbReference type="Proteomes" id="UP000767334">
    <property type="component" value="Unassembled WGS sequence"/>
</dbReference>
<name>A0ABS2FKT8_9CLOT</name>
<dbReference type="InterPro" id="IPR005081">
    <property type="entry name" value="SpoIIGA"/>
</dbReference>